<dbReference type="EMBL" id="AP023189">
    <property type="protein sequence ID" value="BCG26506.1"/>
    <property type="molecule type" value="Genomic_DNA"/>
</dbReference>
<dbReference type="SUPFAM" id="SSF56349">
    <property type="entry name" value="DNA breaking-rejoining enzymes"/>
    <property type="match status" value="1"/>
</dbReference>
<feature type="domain" description="Core-binding (CB)" evidence="6">
    <location>
        <begin position="81"/>
        <end position="162"/>
    </location>
</feature>
<proteinExistence type="inferred from homology"/>
<dbReference type="Pfam" id="PF09003">
    <property type="entry name" value="Arm-DNA-bind_1"/>
    <property type="match status" value="1"/>
</dbReference>
<evidence type="ECO:0000256" key="5">
    <source>
        <dbReference type="PROSITE-ProRule" id="PRU01248"/>
    </source>
</evidence>
<organism evidence="7 8">
    <name type="scientific">Pseudomonas tohonis</name>
    <dbReference type="NCBI Taxonomy" id="2725477"/>
    <lineage>
        <taxon>Bacteria</taxon>
        <taxon>Pseudomonadati</taxon>
        <taxon>Pseudomonadota</taxon>
        <taxon>Gammaproteobacteria</taxon>
        <taxon>Pseudomonadales</taxon>
        <taxon>Pseudomonadaceae</taxon>
        <taxon>Pseudomonas</taxon>
    </lineage>
</organism>
<dbReference type="Proteomes" id="UP000509383">
    <property type="component" value="Chromosome"/>
</dbReference>
<dbReference type="KEGG" id="ptw:TUM18999_46970"/>
<dbReference type="InterPro" id="IPR015094">
    <property type="entry name" value="Integrase_lambda-typ_DNA-bd_N"/>
</dbReference>
<dbReference type="Gene3D" id="3.30.160.60">
    <property type="entry name" value="Classic Zinc Finger"/>
    <property type="match status" value="1"/>
</dbReference>
<accession>A0A6J4EB76</accession>
<evidence type="ECO:0000256" key="2">
    <source>
        <dbReference type="ARBA" id="ARBA00022908"/>
    </source>
</evidence>
<dbReference type="RefSeq" id="WP_173176202.1">
    <property type="nucleotide sequence ID" value="NZ_AP023189.1"/>
</dbReference>
<dbReference type="InterPro" id="IPR011010">
    <property type="entry name" value="DNA_brk_join_enz"/>
</dbReference>
<keyword evidence="4" id="KW-0233">DNA recombination</keyword>
<dbReference type="GO" id="GO:0003677">
    <property type="term" value="F:DNA binding"/>
    <property type="evidence" value="ECO:0007669"/>
    <property type="project" value="UniProtKB-UniRule"/>
</dbReference>
<dbReference type="InterPro" id="IPR002104">
    <property type="entry name" value="Integrase_catalytic"/>
</dbReference>
<dbReference type="AlphaFoldDB" id="A0A6J4EB76"/>
<name>A0A6J4EB76_9PSED</name>
<dbReference type="Pfam" id="PF00589">
    <property type="entry name" value="Phage_integrase"/>
    <property type="match status" value="1"/>
</dbReference>
<evidence type="ECO:0000259" key="6">
    <source>
        <dbReference type="PROSITE" id="PS51900"/>
    </source>
</evidence>
<dbReference type="InterPro" id="IPR044068">
    <property type="entry name" value="CB"/>
</dbReference>
<dbReference type="GO" id="GO:0008907">
    <property type="term" value="F:integrase activity"/>
    <property type="evidence" value="ECO:0007669"/>
    <property type="project" value="InterPro"/>
</dbReference>
<sequence>MVPRPRKAGSKDLPENLYKKTDKRNGKTYYTYRDPVSGRFFGLGTDKALAISEAISANLNAQPVAPSLQARIEVRPQKNGGLFSAWIEEYLVLFAERGLSEASIKNGRMHLKRLVAQFGALDMREVSTFAVANYLGSLAKEGKAQMARALRSRLSDVFAEAIAAGWCEANPVDVTKAARVTIKRERLTLEMWLAIYGEAKQEWLKRAMELALLSGQRREDVAGMMFKKVEEDFLHVVQLKTGARIRLSTSIRLDCIGLDLAGVIKRCRDGVVSPYLVHHSRTISRAKAGQPVMLDTLSSAFAAARDSAASKGLIQIGDHPPTFHEQRSLAARLHKEQGRDPQRLLGHRSEKMTGIYLDSRGAEWVDVVA</sequence>
<dbReference type="Gene3D" id="1.10.150.130">
    <property type="match status" value="1"/>
</dbReference>
<dbReference type="InterPro" id="IPR010998">
    <property type="entry name" value="Integrase_recombinase_N"/>
</dbReference>
<dbReference type="InterPro" id="IPR013762">
    <property type="entry name" value="Integrase-like_cat_sf"/>
</dbReference>
<dbReference type="InterPro" id="IPR016177">
    <property type="entry name" value="DNA-bd_dom_sf"/>
</dbReference>
<comment type="similarity">
    <text evidence="1">Belongs to the 'phage' integrase family.</text>
</comment>
<dbReference type="PROSITE" id="PS51900">
    <property type="entry name" value="CB"/>
    <property type="match status" value="1"/>
</dbReference>
<keyword evidence="3 5" id="KW-0238">DNA-binding</keyword>
<evidence type="ECO:0000256" key="3">
    <source>
        <dbReference type="ARBA" id="ARBA00023125"/>
    </source>
</evidence>
<dbReference type="SUPFAM" id="SSF54171">
    <property type="entry name" value="DNA-binding domain"/>
    <property type="match status" value="1"/>
</dbReference>
<reference evidence="7 8" key="1">
    <citation type="submission" date="2020-05" db="EMBL/GenBank/DDBJ databases">
        <title>Characterization of novel class B3 metallo-beta-lactamase from novel Pseudomonas species.</title>
        <authorList>
            <person name="Yamada K."/>
            <person name="Aoki K."/>
            <person name="Ishii Y."/>
        </authorList>
    </citation>
    <scope>NUCLEOTIDE SEQUENCE [LARGE SCALE GENOMIC DNA]</scope>
    <source>
        <strain evidence="7 8">TUM18999</strain>
    </source>
</reference>
<dbReference type="InterPro" id="IPR053876">
    <property type="entry name" value="Phage_int_M"/>
</dbReference>
<dbReference type="Pfam" id="PF22022">
    <property type="entry name" value="Phage_int_M"/>
    <property type="match status" value="1"/>
</dbReference>
<dbReference type="Gene3D" id="1.10.443.10">
    <property type="entry name" value="Intergrase catalytic core"/>
    <property type="match status" value="1"/>
</dbReference>
<evidence type="ECO:0000256" key="4">
    <source>
        <dbReference type="ARBA" id="ARBA00023172"/>
    </source>
</evidence>
<evidence type="ECO:0000313" key="8">
    <source>
        <dbReference type="Proteomes" id="UP000509383"/>
    </source>
</evidence>
<gene>
    <name evidence="7" type="ORF">TUM18999_46970</name>
</gene>
<protein>
    <submittedName>
        <fullName evidence="7">Integrase</fullName>
    </submittedName>
</protein>
<keyword evidence="2" id="KW-0229">DNA integration</keyword>
<dbReference type="GO" id="GO:0006310">
    <property type="term" value="P:DNA recombination"/>
    <property type="evidence" value="ECO:0007669"/>
    <property type="project" value="UniProtKB-KW"/>
</dbReference>
<evidence type="ECO:0000256" key="1">
    <source>
        <dbReference type="ARBA" id="ARBA00008857"/>
    </source>
</evidence>
<evidence type="ECO:0000313" key="7">
    <source>
        <dbReference type="EMBL" id="BCG26506.1"/>
    </source>
</evidence>